<protein>
    <submittedName>
        <fullName evidence="1">Uncharacterized protein</fullName>
    </submittedName>
</protein>
<dbReference type="Proteomes" id="UP000217790">
    <property type="component" value="Unassembled WGS sequence"/>
</dbReference>
<accession>A0A2H3CXN8</accession>
<gene>
    <name evidence="1" type="ORF">ARMGADRAFT_1086429</name>
</gene>
<name>A0A2H3CXN8_ARMGA</name>
<organism evidence="1 2">
    <name type="scientific">Armillaria gallica</name>
    <name type="common">Bulbous honey fungus</name>
    <name type="synonym">Armillaria bulbosa</name>
    <dbReference type="NCBI Taxonomy" id="47427"/>
    <lineage>
        <taxon>Eukaryota</taxon>
        <taxon>Fungi</taxon>
        <taxon>Dikarya</taxon>
        <taxon>Basidiomycota</taxon>
        <taxon>Agaricomycotina</taxon>
        <taxon>Agaricomycetes</taxon>
        <taxon>Agaricomycetidae</taxon>
        <taxon>Agaricales</taxon>
        <taxon>Marasmiineae</taxon>
        <taxon>Physalacriaceae</taxon>
        <taxon>Armillaria</taxon>
    </lineage>
</organism>
<evidence type="ECO:0000313" key="2">
    <source>
        <dbReference type="Proteomes" id="UP000217790"/>
    </source>
</evidence>
<dbReference type="EMBL" id="KZ293683">
    <property type="protein sequence ID" value="PBK86590.1"/>
    <property type="molecule type" value="Genomic_DNA"/>
</dbReference>
<sequence>MRLVQLRPWDPAWPACRDRLQDMLESDQFFSSQRRSDHDAEILPLTENEIELERRNIRVAIGVLDAYFSGRSEQPPETFGTESGARLCDLVFPAPRRTDTVERGSVIEQ</sequence>
<dbReference type="InParanoid" id="A0A2H3CXN8"/>
<reference evidence="2" key="1">
    <citation type="journal article" date="2017" name="Nat. Ecol. Evol.">
        <title>Genome expansion and lineage-specific genetic innovations in the forest pathogenic fungi Armillaria.</title>
        <authorList>
            <person name="Sipos G."/>
            <person name="Prasanna A.N."/>
            <person name="Walter M.C."/>
            <person name="O'Connor E."/>
            <person name="Balint B."/>
            <person name="Krizsan K."/>
            <person name="Kiss B."/>
            <person name="Hess J."/>
            <person name="Varga T."/>
            <person name="Slot J."/>
            <person name="Riley R."/>
            <person name="Boka B."/>
            <person name="Rigling D."/>
            <person name="Barry K."/>
            <person name="Lee J."/>
            <person name="Mihaltcheva S."/>
            <person name="LaButti K."/>
            <person name="Lipzen A."/>
            <person name="Waldron R."/>
            <person name="Moloney N.M."/>
            <person name="Sperisen C."/>
            <person name="Kredics L."/>
            <person name="Vagvoelgyi C."/>
            <person name="Patrignani A."/>
            <person name="Fitzpatrick D."/>
            <person name="Nagy I."/>
            <person name="Doyle S."/>
            <person name="Anderson J.B."/>
            <person name="Grigoriev I.V."/>
            <person name="Gueldener U."/>
            <person name="Muensterkoetter M."/>
            <person name="Nagy L.G."/>
        </authorList>
    </citation>
    <scope>NUCLEOTIDE SEQUENCE [LARGE SCALE GENOMIC DNA]</scope>
    <source>
        <strain evidence="2">Ar21-2</strain>
    </source>
</reference>
<dbReference type="AlphaFoldDB" id="A0A2H3CXN8"/>
<keyword evidence="2" id="KW-1185">Reference proteome</keyword>
<dbReference type="STRING" id="47427.A0A2H3CXN8"/>
<proteinExistence type="predicted"/>
<evidence type="ECO:0000313" key="1">
    <source>
        <dbReference type="EMBL" id="PBK86590.1"/>
    </source>
</evidence>